<reference evidence="2" key="1">
    <citation type="submission" date="2016-06" db="EMBL/GenBank/DDBJ databases">
        <title>Parallel loss of symbiosis genes in relatives of nitrogen-fixing non-legume Parasponia.</title>
        <authorList>
            <person name="Van Velzen R."/>
            <person name="Holmer R."/>
            <person name="Bu F."/>
            <person name="Rutten L."/>
            <person name="Van Zeijl A."/>
            <person name="Liu W."/>
            <person name="Santuari L."/>
            <person name="Cao Q."/>
            <person name="Sharma T."/>
            <person name="Shen D."/>
            <person name="Roswanjaya Y."/>
            <person name="Wardhani T."/>
            <person name="Kalhor M.S."/>
            <person name="Jansen J."/>
            <person name="Van den Hoogen J."/>
            <person name="Gungor B."/>
            <person name="Hartog M."/>
            <person name="Hontelez J."/>
            <person name="Verver J."/>
            <person name="Yang W.-C."/>
            <person name="Schijlen E."/>
            <person name="Repin R."/>
            <person name="Schilthuizen M."/>
            <person name="Schranz E."/>
            <person name="Heidstra R."/>
            <person name="Miyata K."/>
            <person name="Fedorova E."/>
            <person name="Kohlen W."/>
            <person name="Bisseling T."/>
            <person name="Smit S."/>
            <person name="Geurts R."/>
        </authorList>
    </citation>
    <scope>NUCLEOTIDE SEQUENCE [LARGE SCALE GENOMIC DNA]</scope>
    <source>
        <strain evidence="2">cv. RG33-2</strain>
    </source>
</reference>
<keyword evidence="2" id="KW-1185">Reference proteome</keyword>
<proteinExistence type="predicted"/>
<gene>
    <name evidence="1" type="ORF">TorRG33x02_144310</name>
</gene>
<dbReference type="Proteomes" id="UP000237000">
    <property type="component" value="Unassembled WGS sequence"/>
</dbReference>
<name>A0A2P5EW40_TREOI</name>
<dbReference type="EMBL" id="JXTC01000090">
    <property type="protein sequence ID" value="PON89751.1"/>
    <property type="molecule type" value="Genomic_DNA"/>
</dbReference>
<feature type="non-terminal residue" evidence="1">
    <location>
        <position position="1"/>
    </location>
</feature>
<protein>
    <submittedName>
        <fullName evidence="1">Uncharacterized protein</fullName>
    </submittedName>
</protein>
<evidence type="ECO:0000313" key="2">
    <source>
        <dbReference type="Proteomes" id="UP000237000"/>
    </source>
</evidence>
<dbReference type="AlphaFoldDB" id="A0A2P5EW40"/>
<accession>A0A2P5EW40</accession>
<comment type="caution">
    <text evidence="1">The sequence shown here is derived from an EMBL/GenBank/DDBJ whole genome shotgun (WGS) entry which is preliminary data.</text>
</comment>
<organism evidence="1 2">
    <name type="scientific">Trema orientale</name>
    <name type="common">Charcoal tree</name>
    <name type="synonym">Celtis orientalis</name>
    <dbReference type="NCBI Taxonomy" id="63057"/>
    <lineage>
        <taxon>Eukaryota</taxon>
        <taxon>Viridiplantae</taxon>
        <taxon>Streptophyta</taxon>
        <taxon>Embryophyta</taxon>
        <taxon>Tracheophyta</taxon>
        <taxon>Spermatophyta</taxon>
        <taxon>Magnoliopsida</taxon>
        <taxon>eudicotyledons</taxon>
        <taxon>Gunneridae</taxon>
        <taxon>Pentapetalae</taxon>
        <taxon>rosids</taxon>
        <taxon>fabids</taxon>
        <taxon>Rosales</taxon>
        <taxon>Cannabaceae</taxon>
        <taxon>Trema</taxon>
    </lineage>
</organism>
<sequence>SRDPLRNPLQIHQLAFSLQFSKNFSNQNFKAPEHILPQRTKMEVCNLISIIINRSSDMAEIYCYCNIIYENTPSSCMHGKMILKNTLNMHKLEAAQFNNWEIRFIY</sequence>
<evidence type="ECO:0000313" key="1">
    <source>
        <dbReference type="EMBL" id="PON89751.1"/>
    </source>
</evidence>
<dbReference type="InParanoid" id="A0A2P5EW40"/>